<dbReference type="PROSITE" id="PS50905">
    <property type="entry name" value="FERRITIN_LIKE"/>
    <property type="match status" value="1"/>
</dbReference>
<reference evidence="10 12" key="3">
    <citation type="submission" date="2018-03" db="EMBL/GenBank/DDBJ databases">
        <title>Genomic Encyclopedia of Archaeal and Bacterial Type Strains, Phase II (KMG-II): from individual species to whole genera.</title>
        <authorList>
            <person name="Goeker M."/>
        </authorList>
    </citation>
    <scope>NUCLEOTIDE SEQUENCE [LARGE SCALE GENOMIC DNA]</scope>
    <source>
        <strain evidence="10 12">DSM 25227</strain>
    </source>
</reference>
<dbReference type="InterPro" id="IPR002024">
    <property type="entry name" value="Bacterioferritin"/>
</dbReference>
<evidence type="ECO:0000256" key="5">
    <source>
        <dbReference type="ARBA" id="ARBA00022723"/>
    </source>
</evidence>
<evidence type="ECO:0000256" key="2">
    <source>
        <dbReference type="ARBA" id="ARBA00008093"/>
    </source>
</evidence>
<evidence type="ECO:0000256" key="6">
    <source>
        <dbReference type="ARBA" id="ARBA00023004"/>
    </source>
</evidence>
<protein>
    <recommendedName>
        <fullName evidence="7">Bacterioferritin</fullName>
        <ecNumber evidence="7">1.16.3.1</ecNumber>
    </recommendedName>
</protein>
<evidence type="ECO:0000259" key="9">
    <source>
        <dbReference type="PROSITE" id="PS50905"/>
    </source>
</evidence>
<gene>
    <name evidence="10" type="ORF">BCF38_103370</name>
    <name evidence="11" type="ORF">SAMN05421539_103370</name>
</gene>
<sequence>MSNNKTIENLNKALQMEMSATHQYQLHAHVLDDWGLNLLADKMREEQAEEVGHSDLFIERVLFLKGTPEIAFAKPPKRAETLKEMFESDLADEQDAIVFYTQAAREAYEANDVGSRLLFEKIAVDEEGHKAWLELQLDLIERIGEQAYSAKLVSLTQTEGQAV</sequence>
<dbReference type="EC" id="1.16.3.1" evidence="7"/>
<feature type="binding site" evidence="8">
    <location>
        <position position="50"/>
    </location>
    <ligand>
        <name>Fe cation</name>
        <dbReference type="ChEBI" id="CHEBI:24875"/>
        <label>2</label>
    </ligand>
</feature>
<feature type="binding site" evidence="8">
    <location>
        <position position="17"/>
    </location>
    <ligand>
        <name>Fe cation</name>
        <dbReference type="ChEBI" id="CHEBI:24875"/>
        <label>1</label>
    </ligand>
</feature>
<dbReference type="Proteomes" id="UP000251571">
    <property type="component" value="Unassembled WGS sequence"/>
</dbReference>
<evidence type="ECO:0000256" key="4">
    <source>
        <dbReference type="ARBA" id="ARBA00022617"/>
    </source>
</evidence>
<keyword evidence="5 7" id="KW-0479">Metal-binding</keyword>
<dbReference type="CDD" id="cd00907">
    <property type="entry name" value="Bacterioferritin"/>
    <property type="match status" value="1"/>
</dbReference>
<comment type="catalytic activity">
    <reaction evidence="7">
        <text>4 Fe(2+) + O2 + 4 H(+) = 4 Fe(3+) + 2 H2O</text>
        <dbReference type="Rhea" id="RHEA:11148"/>
        <dbReference type="ChEBI" id="CHEBI:15377"/>
        <dbReference type="ChEBI" id="CHEBI:15378"/>
        <dbReference type="ChEBI" id="CHEBI:15379"/>
        <dbReference type="ChEBI" id="CHEBI:29033"/>
        <dbReference type="ChEBI" id="CHEBI:29034"/>
        <dbReference type="EC" id="1.16.3.1"/>
    </reaction>
</comment>
<dbReference type="InterPro" id="IPR008331">
    <property type="entry name" value="Ferritin_DPS_dom"/>
</dbReference>
<dbReference type="GO" id="GO:0004322">
    <property type="term" value="F:ferroxidase activity"/>
    <property type="evidence" value="ECO:0007669"/>
    <property type="project" value="UniProtKB-EC"/>
</dbReference>
<dbReference type="Gene3D" id="1.20.1260.10">
    <property type="match status" value="1"/>
</dbReference>
<dbReference type="GO" id="GO:0005829">
    <property type="term" value="C:cytosol"/>
    <property type="evidence" value="ECO:0007669"/>
    <property type="project" value="TreeGrafter"/>
</dbReference>
<feature type="binding site" evidence="8">
    <location>
        <position position="129"/>
    </location>
    <ligand>
        <name>Fe cation</name>
        <dbReference type="ChEBI" id="CHEBI:24875"/>
        <label>2</label>
    </ligand>
</feature>
<dbReference type="InterPro" id="IPR012347">
    <property type="entry name" value="Ferritin-like"/>
</dbReference>
<comment type="function">
    <text evidence="7">Iron-storage protein, whose ferroxidase center binds Fe(2+), oxidizes it using dioxygen to Fe(3+), and participates in the subsequent Fe(3+) oxide mineral core formation within the central cavity of the BFR protein shell.</text>
</comment>
<dbReference type="PIRSF" id="PIRSF002560">
    <property type="entry name" value="Bacterioferritin"/>
    <property type="match status" value="1"/>
</dbReference>
<reference evidence="11" key="2">
    <citation type="submission" date="2016-10" db="EMBL/GenBank/DDBJ databases">
        <authorList>
            <person name="Cai Z."/>
        </authorList>
    </citation>
    <scope>NUCLEOTIDE SEQUENCE [LARGE SCALE GENOMIC DNA]</scope>
    <source>
        <strain evidence="11">DSM 25227</strain>
    </source>
</reference>
<evidence type="ECO:0000313" key="12">
    <source>
        <dbReference type="Proteomes" id="UP000245839"/>
    </source>
</evidence>
<accession>A0A2Y9AQB5</accession>
<keyword evidence="6 7" id="KW-0408">Iron</keyword>
<evidence type="ECO:0000256" key="3">
    <source>
        <dbReference type="ARBA" id="ARBA00022434"/>
    </source>
</evidence>
<keyword evidence="3 7" id="KW-0409">Iron storage</keyword>
<feature type="binding site" evidence="8">
    <location>
        <position position="49"/>
    </location>
    <ligand>
        <name>Fe cation</name>
        <dbReference type="ChEBI" id="CHEBI:24875"/>
        <label>3</label>
    </ligand>
</feature>
<dbReference type="GO" id="GO:0008199">
    <property type="term" value="F:ferric iron binding"/>
    <property type="evidence" value="ECO:0007669"/>
    <property type="project" value="InterPro"/>
</dbReference>
<comment type="similarity">
    <text evidence="2 7">Belongs to the bacterioferritin family.</text>
</comment>
<evidence type="ECO:0000256" key="8">
    <source>
        <dbReference type="PIRSR" id="PIRSR002560-1"/>
    </source>
</evidence>
<feature type="binding site" evidence="8">
    <location>
        <position position="126"/>
    </location>
    <ligand>
        <name>Fe cation</name>
        <dbReference type="ChEBI" id="CHEBI:24875"/>
        <label>2</label>
    </ligand>
</feature>
<evidence type="ECO:0000313" key="10">
    <source>
        <dbReference type="EMBL" id="PWJ20551.1"/>
    </source>
</evidence>
<dbReference type="EMBL" id="QGDJ01000003">
    <property type="protein sequence ID" value="PWJ20551.1"/>
    <property type="molecule type" value="Genomic_DNA"/>
</dbReference>
<dbReference type="InterPro" id="IPR009040">
    <property type="entry name" value="Ferritin-like_diiron"/>
</dbReference>
<evidence type="ECO:0000256" key="1">
    <source>
        <dbReference type="ARBA" id="ARBA00001970"/>
    </source>
</evidence>
<dbReference type="GO" id="GO:0020037">
    <property type="term" value="F:heme binding"/>
    <property type="evidence" value="ECO:0007669"/>
    <property type="project" value="TreeGrafter"/>
</dbReference>
<name>A0A2Y9AQB5_9RHOB</name>
<dbReference type="GO" id="GO:0006879">
    <property type="term" value="P:intracellular iron ion homeostasis"/>
    <property type="evidence" value="ECO:0007669"/>
    <property type="project" value="UniProtKB-KW"/>
</dbReference>
<feature type="binding site" evidence="8">
    <location>
        <position position="93"/>
    </location>
    <ligand>
        <name>Fe cation</name>
        <dbReference type="ChEBI" id="CHEBI:24875"/>
        <label>2</label>
    </ligand>
</feature>
<evidence type="ECO:0000313" key="13">
    <source>
        <dbReference type="Proteomes" id="UP000251571"/>
    </source>
</evidence>
<dbReference type="OrthoDB" id="9800505at2"/>
<keyword evidence="4" id="KW-0349">Heme</keyword>
<evidence type="ECO:0000313" key="11">
    <source>
        <dbReference type="EMBL" id="SSA44647.1"/>
    </source>
</evidence>
<dbReference type="PANTHER" id="PTHR30295">
    <property type="entry name" value="BACTERIOFERRITIN"/>
    <property type="match status" value="1"/>
</dbReference>
<organism evidence="11 13">
    <name type="scientific">Jannaschia seohaensis</name>
    <dbReference type="NCBI Taxonomy" id="475081"/>
    <lineage>
        <taxon>Bacteria</taxon>
        <taxon>Pseudomonadati</taxon>
        <taxon>Pseudomonadota</taxon>
        <taxon>Alphaproteobacteria</taxon>
        <taxon>Rhodobacterales</taxon>
        <taxon>Roseobacteraceae</taxon>
        <taxon>Jannaschia</taxon>
    </lineage>
</organism>
<proteinExistence type="inferred from homology"/>
<dbReference type="EMBL" id="UETC01000003">
    <property type="protein sequence ID" value="SSA44647.1"/>
    <property type="molecule type" value="Genomic_DNA"/>
</dbReference>
<dbReference type="InterPro" id="IPR009078">
    <property type="entry name" value="Ferritin-like_SF"/>
</dbReference>
<keyword evidence="12" id="KW-1185">Reference proteome</keyword>
<dbReference type="SUPFAM" id="SSF47240">
    <property type="entry name" value="Ferritin-like"/>
    <property type="match status" value="1"/>
</dbReference>
<dbReference type="AlphaFoldDB" id="A0A2Y9AQB5"/>
<feature type="binding site" evidence="8">
    <location>
        <position position="126"/>
    </location>
    <ligand>
        <name>Fe cation</name>
        <dbReference type="ChEBI" id="CHEBI:24875"/>
        <label>1</label>
    </ligand>
</feature>
<feature type="domain" description="Ferritin-like diiron" evidence="9">
    <location>
        <begin position="1"/>
        <end position="144"/>
    </location>
</feature>
<dbReference type="Proteomes" id="UP000245839">
    <property type="component" value="Unassembled WGS sequence"/>
</dbReference>
<dbReference type="Pfam" id="PF00210">
    <property type="entry name" value="Ferritin"/>
    <property type="match status" value="1"/>
</dbReference>
<evidence type="ECO:0000256" key="7">
    <source>
        <dbReference type="PIRNR" id="PIRNR002560"/>
    </source>
</evidence>
<comment type="cofactor">
    <cofactor evidence="1">
        <name>heme b</name>
        <dbReference type="ChEBI" id="CHEBI:60344"/>
    </cofactor>
</comment>
<feature type="binding site" evidence="8">
    <location>
        <position position="53"/>
    </location>
    <ligand>
        <name>Fe cation</name>
        <dbReference type="ChEBI" id="CHEBI:24875"/>
        <label>1</label>
    </ligand>
</feature>
<dbReference type="RefSeq" id="WP_109564124.1">
    <property type="nucleotide sequence ID" value="NZ_QGDJ01000003.1"/>
</dbReference>
<feature type="binding site" evidence="8">
    <location>
        <position position="50"/>
    </location>
    <ligand>
        <name>Fe cation</name>
        <dbReference type="ChEBI" id="CHEBI:24875"/>
        <label>1</label>
    </ligand>
</feature>
<reference evidence="13" key="1">
    <citation type="submission" date="2016-10" db="EMBL/GenBank/DDBJ databases">
        <authorList>
            <person name="Varghese N."/>
            <person name="Submissions S."/>
        </authorList>
    </citation>
    <scope>NUCLEOTIDE SEQUENCE [LARGE SCALE GENOMIC DNA]</scope>
    <source>
        <strain evidence="13">DSM 25227</strain>
    </source>
</reference>
<dbReference type="GO" id="GO:0006826">
    <property type="term" value="P:iron ion transport"/>
    <property type="evidence" value="ECO:0007669"/>
    <property type="project" value="InterPro"/>
</dbReference>
<dbReference type="PRINTS" id="PR00601">
    <property type="entry name" value="BACFERRITIN"/>
</dbReference>
<dbReference type="PANTHER" id="PTHR30295:SF0">
    <property type="entry name" value="BACTERIOFERRITIN"/>
    <property type="match status" value="1"/>
</dbReference>